<organism evidence="2 3">
    <name type="scientific">Ureaplasma ceti</name>
    <dbReference type="NCBI Taxonomy" id="3119530"/>
    <lineage>
        <taxon>Bacteria</taxon>
        <taxon>Bacillati</taxon>
        <taxon>Mycoplasmatota</taxon>
        <taxon>Mycoplasmoidales</taxon>
        <taxon>Mycoplasmoidaceae</taxon>
        <taxon>Ureaplasma</taxon>
    </lineage>
</organism>
<feature type="transmembrane region" description="Helical" evidence="1">
    <location>
        <begin position="547"/>
        <end position="569"/>
    </location>
</feature>
<feature type="transmembrane region" description="Helical" evidence="1">
    <location>
        <begin position="581"/>
        <end position="609"/>
    </location>
</feature>
<proteinExistence type="predicted"/>
<comment type="caution">
    <text evidence="2">The sequence shown here is derived from an EMBL/GenBank/DDBJ whole genome shotgun (WGS) entry which is preliminary data.</text>
</comment>
<keyword evidence="1" id="KW-1133">Transmembrane helix</keyword>
<protein>
    <submittedName>
        <fullName evidence="2">Uncharacterized protein</fullName>
    </submittedName>
</protein>
<dbReference type="RefSeq" id="WP_353289531.1">
    <property type="nucleotide sequence ID" value="NZ_BAABQM010000001.1"/>
</dbReference>
<reference evidence="2" key="1">
    <citation type="submission" date="2024-02" db="EMBL/GenBank/DDBJ databases">
        <title>Draft genome sequence of new strains in genus Ureaplasma.</title>
        <authorList>
            <person name="Nakajima Y."/>
            <person name="Segawa T."/>
        </authorList>
    </citation>
    <scope>NUCLEOTIDE SEQUENCE [LARGE SCALE GENOMIC DNA]</scope>
    <source>
        <strain evidence="2">OM1</strain>
    </source>
</reference>
<evidence type="ECO:0000313" key="3">
    <source>
        <dbReference type="Proteomes" id="UP001449582"/>
    </source>
</evidence>
<name>A0ABP9U4T1_9BACT</name>
<evidence type="ECO:0000313" key="2">
    <source>
        <dbReference type="EMBL" id="GAA5414366.1"/>
    </source>
</evidence>
<dbReference type="Proteomes" id="UP001449582">
    <property type="component" value="Unassembled WGS sequence"/>
</dbReference>
<sequence>MNRNNNFSGFEFNNVFPFYIRNVNSLFFATHDEGLDDIKSQKSNKNDAKLLNLEFLLDRNNVKNNINLILNKIVSITGASKNEFFKKQGIDSYQNNLYLKESVNKNLQSVLGNVHDDMLFSYSMEFDDNNYLSDIAEGIDLSFYLDHETRHITGGFVWRSFGVNKVKKNIVNTYYFLNLVNTFLQTQIFPLNMPSLLSIFKSEKALFEEYKSKWFQLLESSYDLTSSDPEIQYINTNKTKFFETFLILIFVMIHILEQIDEYFTCDNAASLLEEQNKKLSLIHNDDQNQIEDLRCLINYLNQETDINTIRTQGNQSYYKFDNYTIALPIEFYELTLNEQQVFLDINELIKNKNLSSILAVLLFPNSFGLGNDNLFQMNYQTLVDLIEENKQNDELNFIEQNKKAQLEEALCEMNFWYMSLIKNNKVIILKNPTEESNSATEKVHYYYFWAQIYLQSKIIELKDIENFTNYLFRSNQKWKIVTFRKLICDLHSLDFNENDHFNGIPQIKHIVSQIDAKDSFHDNLKSLTLRVKNEDEIYKRQGERLSIVLAFVVALVIGYIDFFACVFSVAPCSYGNITWQWILFSIGVATFFAIINTIILATTLAYLIIRRKKLRDVEKRKDANIYFGYTSLQTLGADGSDKKGKEIIGWKVKFMGNKRFFAPNTSSEPKQTTVESI</sequence>
<evidence type="ECO:0000256" key="1">
    <source>
        <dbReference type="SAM" id="Phobius"/>
    </source>
</evidence>
<keyword evidence="1" id="KW-0472">Membrane</keyword>
<accession>A0ABP9U4T1</accession>
<keyword evidence="3" id="KW-1185">Reference proteome</keyword>
<gene>
    <name evidence="2" type="ORF">UREOM_0770</name>
</gene>
<keyword evidence="1" id="KW-0812">Transmembrane</keyword>
<dbReference type="EMBL" id="BAABQM010000001">
    <property type="protein sequence ID" value="GAA5414366.1"/>
    <property type="molecule type" value="Genomic_DNA"/>
</dbReference>